<dbReference type="Pfam" id="PF18962">
    <property type="entry name" value="Por_Secre_tail"/>
    <property type="match status" value="1"/>
</dbReference>
<keyword evidence="1" id="KW-0732">Signal</keyword>
<dbReference type="HOGENOM" id="CLU_2023320_0_0_10"/>
<dbReference type="STRING" id="755732.Fluta_3590"/>
<keyword evidence="3" id="KW-0378">Hydrolase</keyword>
<dbReference type="NCBIfam" id="TIGR04183">
    <property type="entry name" value="Por_Secre_tail"/>
    <property type="match status" value="1"/>
</dbReference>
<feature type="domain" description="Secretion system C-terminal sorting" evidence="2">
    <location>
        <begin position="44"/>
        <end position="118"/>
    </location>
</feature>
<dbReference type="Proteomes" id="UP000007463">
    <property type="component" value="Chromosome"/>
</dbReference>
<evidence type="ECO:0000313" key="3">
    <source>
        <dbReference type="EMBL" id="AEA45559.1"/>
    </source>
</evidence>
<dbReference type="KEGG" id="fte:Fluta_3590"/>
<evidence type="ECO:0000256" key="1">
    <source>
        <dbReference type="ARBA" id="ARBA00022729"/>
    </source>
</evidence>
<evidence type="ECO:0000313" key="4">
    <source>
        <dbReference type="Proteomes" id="UP000007463"/>
    </source>
</evidence>
<dbReference type="OrthoDB" id="1391467at2"/>
<reference evidence="3 4" key="1">
    <citation type="journal article" date="2011" name="Stand. Genomic Sci.">
        <title>Complete genome sequence of the gliding freshwater bacterium Fluviicola taffensis type strain (RW262).</title>
        <authorList>
            <person name="Woyke T."/>
            <person name="Chertkov O."/>
            <person name="Lapidus A."/>
            <person name="Nolan M."/>
            <person name="Lucas S."/>
            <person name="Del Rio T.G."/>
            <person name="Tice H."/>
            <person name="Cheng J.F."/>
            <person name="Tapia R."/>
            <person name="Han C."/>
            <person name="Goodwin L."/>
            <person name="Pitluck S."/>
            <person name="Liolios K."/>
            <person name="Pagani I."/>
            <person name="Ivanova N."/>
            <person name="Huntemann M."/>
            <person name="Mavromatis K."/>
            <person name="Mikhailova N."/>
            <person name="Pati A."/>
            <person name="Chen A."/>
            <person name="Palaniappan K."/>
            <person name="Land M."/>
            <person name="Hauser L."/>
            <person name="Brambilla E.M."/>
            <person name="Rohde M."/>
            <person name="Mwirichia R."/>
            <person name="Sikorski J."/>
            <person name="Tindall B.J."/>
            <person name="Goker M."/>
            <person name="Bristow J."/>
            <person name="Eisen J.A."/>
            <person name="Markowitz V."/>
            <person name="Hugenholtz P."/>
            <person name="Klenk H.P."/>
            <person name="Kyrpides N.C."/>
        </authorList>
    </citation>
    <scope>NUCLEOTIDE SEQUENCE [LARGE SCALE GENOMIC DNA]</scope>
    <source>
        <strain evidence="4">DSM 16823 / RW262 / RW262</strain>
    </source>
</reference>
<proteinExistence type="predicted"/>
<sequence length="122" mass="13658" precursor="true">MAFSVYLKDSLAPFYTFSCDSLNALVDTLLNLQSHYVNPNNVFLYPNPSNGILKIGSSLKEFNLKSIELIGVNGMAVGQKNSSEDIKTSLYEFDFSSLASGLYTVILISKDNQRYIKKWSKL</sequence>
<evidence type="ECO:0000259" key="2">
    <source>
        <dbReference type="Pfam" id="PF18962"/>
    </source>
</evidence>
<protein>
    <submittedName>
        <fullName evidence="3">Glycosyl hydrolase</fullName>
    </submittedName>
</protein>
<keyword evidence="4" id="KW-1185">Reference proteome</keyword>
<accession>F2IDZ5</accession>
<dbReference type="EMBL" id="CP002542">
    <property type="protein sequence ID" value="AEA45559.1"/>
    <property type="molecule type" value="Genomic_DNA"/>
</dbReference>
<organism evidence="3 4">
    <name type="scientific">Fluviicola taffensis (strain DSM 16823 / NCIMB 13979 / RW262)</name>
    <dbReference type="NCBI Taxonomy" id="755732"/>
    <lineage>
        <taxon>Bacteria</taxon>
        <taxon>Pseudomonadati</taxon>
        <taxon>Bacteroidota</taxon>
        <taxon>Flavobacteriia</taxon>
        <taxon>Flavobacteriales</taxon>
        <taxon>Crocinitomicaceae</taxon>
        <taxon>Fluviicola</taxon>
    </lineage>
</organism>
<dbReference type="AlphaFoldDB" id="F2IDZ5"/>
<dbReference type="RefSeq" id="WP_013688326.1">
    <property type="nucleotide sequence ID" value="NC_015321.1"/>
</dbReference>
<dbReference type="InterPro" id="IPR026444">
    <property type="entry name" value="Secre_tail"/>
</dbReference>
<name>F2IDZ5_FLUTR</name>
<reference evidence="4" key="2">
    <citation type="submission" date="2011-02" db="EMBL/GenBank/DDBJ databases">
        <title>The complete genome of Fluviicola taffensis DSM 16823.</title>
        <authorList>
            <consortium name="US DOE Joint Genome Institute (JGI-PGF)"/>
            <person name="Lucas S."/>
            <person name="Copeland A."/>
            <person name="Lapidus A."/>
            <person name="Bruce D."/>
            <person name="Goodwin L."/>
            <person name="Pitluck S."/>
            <person name="Kyrpides N."/>
            <person name="Mavromatis K."/>
            <person name="Ivanova N."/>
            <person name="Mikhailova N."/>
            <person name="Pagani I."/>
            <person name="Chertkov O."/>
            <person name="Detter J.C."/>
            <person name="Han C."/>
            <person name="Tapia R."/>
            <person name="Land M."/>
            <person name="Hauser L."/>
            <person name="Markowitz V."/>
            <person name="Cheng J.-F."/>
            <person name="Hugenholtz P."/>
            <person name="Woyke T."/>
            <person name="Wu D."/>
            <person name="Tindall B."/>
            <person name="Pomrenke H.G."/>
            <person name="Brambilla E."/>
            <person name="Klenk H.-P."/>
            <person name="Eisen J.A."/>
        </authorList>
    </citation>
    <scope>NUCLEOTIDE SEQUENCE [LARGE SCALE GENOMIC DNA]</scope>
    <source>
        <strain evidence="4">DSM 16823 / RW262 / RW262</strain>
    </source>
</reference>
<gene>
    <name evidence="3" type="ordered locus">Fluta_3590</name>
</gene>
<dbReference type="GO" id="GO:0016787">
    <property type="term" value="F:hydrolase activity"/>
    <property type="evidence" value="ECO:0007669"/>
    <property type="project" value="UniProtKB-KW"/>
</dbReference>